<accession>A0A843UJ36</accession>
<protein>
    <submittedName>
        <fullName evidence="1">Uncharacterized protein</fullName>
    </submittedName>
</protein>
<evidence type="ECO:0000313" key="2">
    <source>
        <dbReference type="Proteomes" id="UP000652761"/>
    </source>
</evidence>
<name>A0A843UJ36_COLES</name>
<evidence type="ECO:0000313" key="1">
    <source>
        <dbReference type="EMBL" id="MQL82086.1"/>
    </source>
</evidence>
<gene>
    <name evidence="1" type="ORF">Taro_014553</name>
</gene>
<dbReference type="EMBL" id="NMUH01000607">
    <property type="protein sequence ID" value="MQL82086.1"/>
    <property type="molecule type" value="Genomic_DNA"/>
</dbReference>
<sequence>PPIHQILRVRVCVSAQTGNDGEVPGCRYHAWRPSAMPLTLSQRPETAAKFFWIEQIRLNALVLSVHEGIVGDTTPLEETVETDSERVD</sequence>
<dbReference type="AlphaFoldDB" id="A0A843UJ36"/>
<organism evidence="1 2">
    <name type="scientific">Colocasia esculenta</name>
    <name type="common">Wild taro</name>
    <name type="synonym">Arum esculentum</name>
    <dbReference type="NCBI Taxonomy" id="4460"/>
    <lineage>
        <taxon>Eukaryota</taxon>
        <taxon>Viridiplantae</taxon>
        <taxon>Streptophyta</taxon>
        <taxon>Embryophyta</taxon>
        <taxon>Tracheophyta</taxon>
        <taxon>Spermatophyta</taxon>
        <taxon>Magnoliopsida</taxon>
        <taxon>Liliopsida</taxon>
        <taxon>Araceae</taxon>
        <taxon>Aroideae</taxon>
        <taxon>Colocasieae</taxon>
        <taxon>Colocasia</taxon>
    </lineage>
</organism>
<feature type="non-terminal residue" evidence="1">
    <location>
        <position position="88"/>
    </location>
</feature>
<keyword evidence="2" id="KW-1185">Reference proteome</keyword>
<comment type="caution">
    <text evidence="1">The sequence shown here is derived from an EMBL/GenBank/DDBJ whole genome shotgun (WGS) entry which is preliminary data.</text>
</comment>
<dbReference type="Proteomes" id="UP000652761">
    <property type="component" value="Unassembled WGS sequence"/>
</dbReference>
<reference evidence="1" key="1">
    <citation type="submission" date="2017-07" db="EMBL/GenBank/DDBJ databases">
        <title>Taro Niue Genome Assembly and Annotation.</title>
        <authorList>
            <person name="Atibalentja N."/>
            <person name="Keating K."/>
            <person name="Fields C.J."/>
        </authorList>
    </citation>
    <scope>NUCLEOTIDE SEQUENCE</scope>
    <source>
        <strain evidence="1">Niue_2</strain>
        <tissue evidence="1">Leaf</tissue>
    </source>
</reference>
<proteinExistence type="predicted"/>